<reference evidence="3" key="1">
    <citation type="journal article" date="2017" name="Genome Biol.">
        <title>Comparative genomics reveals high biological diversity and specific adaptations in the industrially and medically important fungal genus Aspergillus.</title>
        <authorList>
            <person name="de Vries R.P."/>
            <person name="Riley R."/>
            <person name="Wiebenga A."/>
            <person name="Aguilar-Osorio G."/>
            <person name="Amillis S."/>
            <person name="Uchima C.A."/>
            <person name="Anderluh G."/>
            <person name="Asadollahi M."/>
            <person name="Askin M."/>
            <person name="Barry K."/>
            <person name="Battaglia E."/>
            <person name="Bayram O."/>
            <person name="Benocci T."/>
            <person name="Braus-Stromeyer S.A."/>
            <person name="Caldana C."/>
            <person name="Canovas D."/>
            <person name="Cerqueira G.C."/>
            <person name="Chen F."/>
            <person name="Chen W."/>
            <person name="Choi C."/>
            <person name="Clum A."/>
            <person name="Dos Santos R.A."/>
            <person name="Damasio A.R."/>
            <person name="Diallinas G."/>
            <person name="Emri T."/>
            <person name="Fekete E."/>
            <person name="Flipphi M."/>
            <person name="Freyberg S."/>
            <person name="Gallo A."/>
            <person name="Gournas C."/>
            <person name="Habgood R."/>
            <person name="Hainaut M."/>
            <person name="Harispe M.L."/>
            <person name="Henrissat B."/>
            <person name="Hilden K.S."/>
            <person name="Hope R."/>
            <person name="Hossain A."/>
            <person name="Karabika E."/>
            <person name="Karaffa L."/>
            <person name="Karanyi Z."/>
            <person name="Krasevec N."/>
            <person name="Kuo A."/>
            <person name="Kusch H."/>
            <person name="LaButti K."/>
            <person name="Lagendijk E.L."/>
            <person name="Lapidus A."/>
            <person name="Levasseur A."/>
            <person name="Lindquist E."/>
            <person name="Lipzen A."/>
            <person name="Logrieco A.F."/>
            <person name="MacCabe A."/>
            <person name="Maekelae M.R."/>
            <person name="Malavazi I."/>
            <person name="Melin P."/>
            <person name="Meyer V."/>
            <person name="Mielnichuk N."/>
            <person name="Miskei M."/>
            <person name="Molnar A.P."/>
            <person name="Mule G."/>
            <person name="Ngan C.Y."/>
            <person name="Orejas M."/>
            <person name="Orosz E."/>
            <person name="Ouedraogo J.P."/>
            <person name="Overkamp K.M."/>
            <person name="Park H.-S."/>
            <person name="Perrone G."/>
            <person name="Piumi F."/>
            <person name="Punt P.J."/>
            <person name="Ram A.F."/>
            <person name="Ramon A."/>
            <person name="Rauscher S."/>
            <person name="Record E."/>
            <person name="Riano-Pachon D.M."/>
            <person name="Robert V."/>
            <person name="Roehrig J."/>
            <person name="Ruller R."/>
            <person name="Salamov A."/>
            <person name="Salih N.S."/>
            <person name="Samson R.A."/>
            <person name="Sandor E."/>
            <person name="Sanguinetti M."/>
            <person name="Schuetze T."/>
            <person name="Sepcic K."/>
            <person name="Shelest E."/>
            <person name="Sherlock G."/>
            <person name="Sophianopoulou V."/>
            <person name="Squina F.M."/>
            <person name="Sun H."/>
            <person name="Susca A."/>
            <person name="Todd R.B."/>
            <person name="Tsang A."/>
            <person name="Unkles S.E."/>
            <person name="van de Wiele N."/>
            <person name="van Rossen-Uffink D."/>
            <person name="Oliveira J.V."/>
            <person name="Vesth T.C."/>
            <person name="Visser J."/>
            <person name="Yu J.-H."/>
            <person name="Zhou M."/>
            <person name="Andersen M.R."/>
            <person name="Archer D.B."/>
            <person name="Baker S.E."/>
            <person name="Benoit I."/>
            <person name="Brakhage A.A."/>
            <person name="Braus G.H."/>
            <person name="Fischer R."/>
            <person name="Frisvad J.C."/>
            <person name="Goldman G.H."/>
            <person name="Houbraken J."/>
            <person name="Oakley B."/>
            <person name="Pocsi I."/>
            <person name="Scazzocchio C."/>
            <person name="Seiboth B."/>
            <person name="vanKuyk P.A."/>
            <person name="Wortman J."/>
            <person name="Dyer P.S."/>
            <person name="Grigoriev I.V."/>
        </authorList>
    </citation>
    <scope>NUCLEOTIDE SEQUENCE [LARGE SCALE GENOMIC DNA]</scope>
    <source>
        <strain evidence="3">CBS 516.65</strain>
    </source>
</reference>
<dbReference type="VEuPathDB" id="FungiDB:ASPGLDRAFT_399037"/>
<evidence type="ECO:0000259" key="1">
    <source>
        <dbReference type="PROSITE" id="PS50181"/>
    </source>
</evidence>
<dbReference type="Pfam" id="PF00646">
    <property type="entry name" value="F-box"/>
    <property type="match status" value="1"/>
</dbReference>
<dbReference type="Proteomes" id="UP000184300">
    <property type="component" value="Unassembled WGS sequence"/>
</dbReference>
<dbReference type="InterPro" id="IPR001810">
    <property type="entry name" value="F-box_dom"/>
</dbReference>
<feature type="domain" description="F-box" evidence="1">
    <location>
        <begin position="25"/>
        <end position="74"/>
    </location>
</feature>
<protein>
    <recommendedName>
        <fullName evidence="1">F-box domain-containing protein</fullName>
    </recommendedName>
</protein>
<sequence>MILQKGCCLLHKIKRHSKHKRSPLSSPIANLPLELVQVIATFLDAPEFCSLRLTCKRVYESTLSCFGHSYLRTVKTDLSLNNLQTLESVSQNSNLAPLVHKLVIQAPDEGLDLLGHGISWSRHPSGHISMPQQGIQQWQDVLQRLVHCRSFQLIRNNAYETDEQGSLLTPSDAITMIFCIIINTGIPVVTFSLDFRQGAGANYLVTERINANLQKSEFITAWFNLQELSLNFAMERTLIVDWAFQLIQHTKNLQKLQIDFDLGDETASFINCLSYTGCLSHLKELTLESVSSVSGKCIRRFLYYHQNLRKLSLHAIFLDAGECLPILRFLQHEFSTLEEIDIFNLRDGHKLVHFPAVSENPVIDEAQGTKFTFVSTKKRGEMRNIGISYSGPKMYIALQKLVDWAQFLGYSH</sequence>
<dbReference type="RefSeq" id="XP_022400124.1">
    <property type="nucleotide sequence ID" value="XM_022545142.1"/>
</dbReference>
<proteinExistence type="predicted"/>
<evidence type="ECO:0000313" key="2">
    <source>
        <dbReference type="EMBL" id="OJJ83426.1"/>
    </source>
</evidence>
<dbReference type="InterPro" id="IPR032675">
    <property type="entry name" value="LRR_dom_sf"/>
</dbReference>
<dbReference type="Gene3D" id="3.80.10.10">
    <property type="entry name" value="Ribonuclease Inhibitor"/>
    <property type="match status" value="1"/>
</dbReference>
<dbReference type="InterPro" id="IPR036047">
    <property type="entry name" value="F-box-like_dom_sf"/>
</dbReference>
<name>A0A1L9VHM4_ASPGL</name>
<dbReference type="OrthoDB" id="4402051at2759"/>
<evidence type="ECO:0000313" key="3">
    <source>
        <dbReference type="Proteomes" id="UP000184300"/>
    </source>
</evidence>
<accession>A0A1L9VHM4</accession>
<dbReference type="GeneID" id="34461403"/>
<dbReference type="CDD" id="cd09917">
    <property type="entry name" value="F-box_SF"/>
    <property type="match status" value="1"/>
</dbReference>
<organism evidence="2 3">
    <name type="scientific">Aspergillus glaucus CBS 516.65</name>
    <dbReference type="NCBI Taxonomy" id="1160497"/>
    <lineage>
        <taxon>Eukaryota</taxon>
        <taxon>Fungi</taxon>
        <taxon>Dikarya</taxon>
        <taxon>Ascomycota</taxon>
        <taxon>Pezizomycotina</taxon>
        <taxon>Eurotiomycetes</taxon>
        <taxon>Eurotiomycetidae</taxon>
        <taxon>Eurotiales</taxon>
        <taxon>Aspergillaceae</taxon>
        <taxon>Aspergillus</taxon>
        <taxon>Aspergillus subgen. Aspergillus</taxon>
    </lineage>
</organism>
<keyword evidence="3" id="KW-1185">Reference proteome</keyword>
<dbReference type="EMBL" id="KV878899">
    <property type="protein sequence ID" value="OJJ83426.1"/>
    <property type="molecule type" value="Genomic_DNA"/>
</dbReference>
<dbReference type="SUPFAM" id="SSF52047">
    <property type="entry name" value="RNI-like"/>
    <property type="match status" value="1"/>
</dbReference>
<dbReference type="AlphaFoldDB" id="A0A1L9VHM4"/>
<gene>
    <name evidence="2" type="ORF">ASPGLDRAFT_399037</name>
</gene>
<dbReference type="SUPFAM" id="SSF81383">
    <property type="entry name" value="F-box domain"/>
    <property type="match status" value="1"/>
</dbReference>
<dbReference type="PROSITE" id="PS50181">
    <property type="entry name" value="FBOX"/>
    <property type="match status" value="1"/>
</dbReference>